<keyword evidence="9" id="KW-0067">ATP-binding</keyword>
<dbReference type="GO" id="GO:0005886">
    <property type="term" value="C:plasma membrane"/>
    <property type="evidence" value="ECO:0007669"/>
    <property type="project" value="UniProtKB-SubCell"/>
</dbReference>
<comment type="catalytic activity">
    <reaction evidence="1">
        <text>ATP + protein L-histidine = ADP + protein N-phospho-L-histidine.</text>
        <dbReference type="EC" id="2.7.13.3"/>
    </reaction>
</comment>
<dbReference type="EC" id="2.7.13.3" evidence="3"/>
<feature type="non-terminal residue" evidence="13">
    <location>
        <position position="1"/>
    </location>
</feature>
<dbReference type="PANTHER" id="PTHR43547:SF2">
    <property type="entry name" value="HYBRID SIGNAL TRANSDUCTION HISTIDINE KINASE C"/>
    <property type="match status" value="1"/>
</dbReference>
<organism evidence="13 14">
    <name type="scientific">Dehalococcoides mccartyi</name>
    <dbReference type="NCBI Taxonomy" id="61435"/>
    <lineage>
        <taxon>Bacteria</taxon>
        <taxon>Bacillati</taxon>
        <taxon>Chloroflexota</taxon>
        <taxon>Dehalococcoidia</taxon>
        <taxon>Dehalococcoidales</taxon>
        <taxon>Dehalococcoidaceae</taxon>
        <taxon>Dehalococcoides</taxon>
    </lineage>
</organism>
<reference evidence="13 14" key="1">
    <citation type="journal article" date="2017" name="FEMS Microbiol. Ecol.">
        <title>Reconstructed genomes of novel Dehalococcoides mccartyi strains from 1,2,3,4-tetrachlorodibenzo-p-dioxin-dechlorinating enrichment cultures reveal divergent reductive dehalogenase gene profiles.</title>
        <authorList>
            <person name="Dam H.T."/>
            <person name="Vollmers J."/>
            <person name="Kaster A.K."/>
            <person name="Haggblom M.M."/>
        </authorList>
    </citation>
    <scope>NUCLEOTIDE SEQUENCE [LARGE SCALE GENOMIC DNA]</scope>
    <source>
        <strain evidence="13 14">H1-3-2.001</strain>
    </source>
</reference>
<keyword evidence="4" id="KW-1003">Cell membrane</keyword>
<evidence type="ECO:0000256" key="3">
    <source>
        <dbReference type="ARBA" id="ARBA00012438"/>
    </source>
</evidence>
<evidence type="ECO:0000256" key="6">
    <source>
        <dbReference type="ARBA" id="ARBA00022679"/>
    </source>
</evidence>
<keyword evidence="5" id="KW-0597">Phosphoprotein</keyword>
<name>A0A2J1DU49_9CHLR</name>
<dbReference type="InterPro" id="IPR004358">
    <property type="entry name" value="Sig_transdc_His_kin-like_C"/>
</dbReference>
<keyword evidence="11" id="KW-0472">Membrane</keyword>
<feature type="domain" description="Histidine kinase" evidence="12">
    <location>
        <begin position="48"/>
        <end position="263"/>
    </location>
</feature>
<dbReference type="AlphaFoldDB" id="A0A2J1DU49"/>
<evidence type="ECO:0000259" key="12">
    <source>
        <dbReference type="PROSITE" id="PS50109"/>
    </source>
</evidence>
<evidence type="ECO:0000256" key="4">
    <source>
        <dbReference type="ARBA" id="ARBA00022475"/>
    </source>
</evidence>
<dbReference type="GO" id="GO:0005524">
    <property type="term" value="F:ATP binding"/>
    <property type="evidence" value="ECO:0007669"/>
    <property type="project" value="UniProtKB-KW"/>
</dbReference>
<dbReference type="EMBL" id="PHFD01000307">
    <property type="protein sequence ID" value="PKH45667.1"/>
    <property type="molecule type" value="Genomic_DNA"/>
</dbReference>
<dbReference type="InterPro" id="IPR003661">
    <property type="entry name" value="HisK_dim/P_dom"/>
</dbReference>
<gene>
    <name evidence="13" type="ORF">CVH13_01434</name>
</gene>
<dbReference type="InterPro" id="IPR036097">
    <property type="entry name" value="HisK_dim/P_sf"/>
</dbReference>
<keyword evidence="10" id="KW-0902">Two-component regulatory system</keyword>
<dbReference type="InterPro" id="IPR003594">
    <property type="entry name" value="HATPase_dom"/>
</dbReference>
<dbReference type="SMART" id="SM00387">
    <property type="entry name" value="HATPase_c"/>
    <property type="match status" value="1"/>
</dbReference>
<dbReference type="Pfam" id="PF00512">
    <property type="entry name" value="HisKA"/>
    <property type="match status" value="1"/>
</dbReference>
<evidence type="ECO:0000256" key="7">
    <source>
        <dbReference type="ARBA" id="ARBA00022741"/>
    </source>
</evidence>
<sequence length="275" mass="31252">YGLSFNIFRNITDRKNMERRLSERYKKEKRLTEQLQEQIDRRIDFNRYLVHELKTPLTPLLGASEMLIGKLSDINLKRLAENVYRGAKNLDARVDDLMCMVRGEMGLLRLKISQVDIAELMQDTVLYLKPWAENKKHTLSLKMTPDLSTIQGDESRLSQVMLNLIGNAIKFTSPGGVIDVNVAKYGERVKIAIKDNGKGISLENQQWIFEPYSQRKQLGEEMSGLGIGLPLSKMIIQLHGGDIRVRSKPGKGSVFTVVLPLVLPFGDSVRKEINL</sequence>
<keyword evidence="8 13" id="KW-0418">Kinase</keyword>
<dbReference type="Gene3D" id="1.10.287.130">
    <property type="match status" value="1"/>
</dbReference>
<comment type="subcellular location">
    <subcellularLocation>
        <location evidence="2">Cell membrane</location>
    </subcellularLocation>
</comment>
<evidence type="ECO:0000256" key="8">
    <source>
        <dbReference type="ARBA" id="ARBA00022777"/>
    </source>
</evidence>
<dbReference type="InterPro" id="IPR005467">
    <property type="entry name" value="His_kinase_dom"/>
</dbReference>
<evidence type="ECO:0000256" key="5">
    <source>
        <dbReference type="ARBA" id="ARBA00022553"/>
    </source>
</evidence>
<protein>
    <recommendedName>
        <fullName evidence="3">histidine kinase</fullName>
        <ecNumber evidence="3">2.7.13.3</ecNumber>
    </recommendedName>
</protein>
<dbReference type="PANTHER" id="PTHR43547">
    <property type="entry name" value="TWO-COMPONENT HISTIDINE KINASE"/>
    <property type="match status" value="1"/>
</dbReference>
<dbReference type="Gene3D" id="3.30.565.10">
    <property type="entry name" value="Histidine kinase-like ATPase, C-terminal domain"/>
    <property type="match status" value="1"/>
</dbReference>
<dbReference type="SMART" id="SM00388">
    <property type="entry name" value="HisKA"/>
    <property type="match status" value="1"/>
</dbReference>
<dbReference type="SUPFAM" id="SSF55874">
    <property type="entry name" value="ATPase domain of HSP90 chaperone/DNA topoisomerase II/histidine kinase"/>
    <property type="match status" value="1"/>
</dbReference>
<dbReference type="Proteomes" id="UP000233649">
    <property type="component" value="Unassembled WGS sequence"/>
</dbReference>
<evidence type="ECO:0000256" key="11">
    <source>
        <dbReference type="ARBA" id="ARBA00023136"/>
    </source>
</evidence>
<dbReference type="Pfam" id="PF02518">
    <property type="entry name" value="HATPase_c"/>
    <property type="match status" value="1"/>
</dbReference>
<dbReference type="PRINTS" id="PR00344">
    <property type="entry name" value="BCTRLSENSOR"/>
</dbReference>
<evidence type="ECO:0000256" key="2">
    <source>
        <dbReference type="ARBA" id="ARBA00004236"/>
    </source>
</evidence>
<evidence type="ECO:0000256" key="9">
    <source>
        <dbReference type="ARBA" id="ARBA00022840"/>
    </source>
</evidence>
<keyword evidence="6" id="KW-0808">Transferase</keyword>
<evidence type="ECO:0000256" key="10">
    <source>
        <dbReference type="ARBA" id="ARBA00023012"/>
    </source>
</evidence>
<evidence type="ECO:0000313" key="13">
    <source>
        <dbReference type="EMBL" id="PKH45667.1"/>
    </source>
</evidence>
<dbReference type="PROSITE" id="PS50109">
    <property type="entry name" value="HIS_KIN"/>
    <property type="match status" value="1"/>
</dbReference>
<dbReference type="FunFam" id="3.30.565.10:FF:000023">
    <property type="entry name" value="PAS domain-containing sensor histidine kinase"/>
    <property type="match status" value="1"/>
</dbReference>
<accession>A0A2J1DU49</accession>
<comment type="caution">
    <text evidence="13">The sequence shown here is derived from an EMBL/GenBank/DDBJ whole genome shotgun (WGS) entry which is preliminary data.</text>
</comment>
<dbReference type="SUPFAM" id="SSF47384">
    <property type="entry name" value="Homodimeric domain of signal transducing histidine kinase"/>
    <property type="match status" value="1"/>
</dbReference>
<dbReference type="InterPro" id="IPR036890">
    <property type="entry name" value="HATPase_C_sf"/>
</dbReference>
<dbReference type="GO" id="GO:0000155">
    <property type="term" value="F:phosphorelay sensor kinase activity"/>
    <property type="evidence" value="ECO:0007669"/>
    <property type="project" value="InterPro"/>
</dbReference>
<dbReference type="CDD" id="cd00082">
    <property type="entry name" value="HisKA"/>
    <property type="match status" value="1"/>
</dbReference>
<evidence type="ECO:0000256" key="1">
    <source>
        <dbReference type="ARBA" id="ARBA00000085"/>
    </source>
</evidence>
<evidence type="ECO:0000313" key="14">
    <source>
        <dbReference type="Proteomes" id="UP000233649"/>
    </source>
</evidence>
<proteinExistence type="predicted"/>
<keyword evidence="7" id="KW-0547">Nucleotide-binding</keyword>